<dbReference type="AlphaFoldDB" id="A0A2C9JTV5"/>
<gene>
    <name evidence="9" type="primary">106068081</name>
</gene>
<organism evidence="9 10">
    <name type="scientific">Biomphalaria glabrata</name>
    <name type="common">Bloodfluke planorb</name>
    <name type="synonym">Freshwater snail</name>
    <dbReference type="NCBI Taxonomy" id="6526"/>
    <lineage>
        <taxon>Eukaryota</taxon>
        <taxon>Metazoa</taxon>
        <taxon>Spiralia</taxon>
        <taxon>Lophotrochozoa</taxon>
        <taxon>Mollusca</taxon>
        <taxon>Gastropoda</taxon>
        <taxon>Heterobranchia</taxon>
        <taxon>Euthyneura</taxon>
        <taxon>Panpulmonata</taxon>
        <taxon>Hygrophila</taxon>
        <taxon>Lymnaeoidea</taxon>
        <taxon>Planorbidae</taxon>
        <taxon>Biomphalaria</taxon>
    </lineage>
</organism>
<dbReference type="Pfam" id="PF03062">
    <property type="entry name" value="MBOAT"/>
    <property type="match status" value="1"/>
</dbReference>
<dbReference type="STRING" id="6526.A0A2C9JTV5"/>
<proteinExistence type="predicted"/>
<comment type="subcellular location">
    <subcellularLocation>
        <location evidence="1">Membrane</location>
        <topology evidence="1">Multi-pass membrane protein</topology>
    </subcellularLocation>
</comment>
<evidence type="ECO:0000256" key="3">
    <source>
        <dbReference type="ARBA" id="ARBA00022692"/>
    </source>
</evidence>
<keyword evidence="2" id="KW-0808">Transferase</keyword>
<keyword evidence="4 8" id="KW-1133">Transmembrane helix</keyword>
<evidence type="ECO:0000256" key="2">
    <source>
        <dbReference type="ARBA" id="ARBA00022679"/>
    </source>
</evidence>
<accession>A0A2C9JTV5</accession>
<dbReference type="VEuPathDB" id="VectorBase:BGLB008006"/>
<keyword evidence="5 8" id="KW-0472">Membrane</keyword>
<dbReference type="PANTHER" id="PTHR13906">
    <property type="entry name" value="PORCUPINE"/>
    <property type="match status" value="1"/>
</dbReference>
<evidence type="ECO:0000313" key="9">
    <source>
        <dbReference type="EnsemblMetazoa" id="BGLB008006-PC"/>
    </source>
</evidence>
<name>A0A2C9JTV5_BIOGL</name>
<keyword evidence="6" id="KW-0012">Acyltransferase</keyword>
<feature type="transmembrane region" description="Helical" evidence="8">
    <location>
        <begin position="98"/>
        <end position="118"/>
    </location>
</feature>
<feature type="transmembrane region" description="Helical" evidence="8">
    <location>
        <begin position="411"/>
        <end position="434"/>
    </location>
</feature>
<evidence type="ECO:0000256" key="8">
    <source>
        <dbReference type="SAM" id="Phobius"/>
    </source>
</evidence>
<dbReference type="InterPro" id="IPR049941">
    <property type="entry name" value="LPLAT_7/PORCN-like"/>
</dbReference>
<evidence type="ECO:0000256" key="4">
    <source>
        <dbReference type="ARBA" id="ARBA00022989"/>
    </source>
</evidence>
<evidence type="ECO:0000256" key="6">
    <source>
        <dbReference type="ARBA" id="ARBA00023315"/>
    </source>
</evidence>
<dbReference type="KEGG" id="bgt:106068081"/>
<dbReference type="GO" id="GO:0030258">
    <property type="term" value="P:lipid modification"/>
    <property type="evidence" value="ECO:0007669"/>
    <property type="project" value="TreeGrafter"/>
</dbReference>
<dbReference type="PANTHER" id="PTHR13906:SF4">
    <property type="entry name" value="LYSOPHOSPHOLIPID ACYLTRANSFERASE 6"/>
    <property type="match status" value="1"/>
</dbReference>
<dbReference type="VEuPathDB" id="VectorBase:BGLAX_033768"/>
<keyword evidence="3 8" id="KW-0812">Transmembrane</keyword>
<evidence type="ECO:0000256" key="5">
    <source>
        <dbReference type="ARBA" id="ARBA00023136"/>
    </source>
</evidence>
<protein>
    <submittedName>
        <fullName evidence="9">Uncharacterized protein</fullName>
    </submittedName>
</protein>
<feature type="transmembrane region" description="Helical" evidence="8">
    <location>
        <begin position="28"/>
        <end position="47"/>
    </location>
</feature>
<feature type="transmembrane region" description="Helical" evidence="8">
    <location>
        <begin position="59"/>
        <end position="92"/>
    </location>
</feature>
<dbReference type="EnsemblMetazoa" id="BGLB008006-RC">
    <property type="protein sequence ID" value="BGLB008006-PC"/>
    <property type="gene ID" value="BGLB008006"/>
</dbReference>
<feature type="region of interest" description="Disordered" evidence="7">
    <location>
        <begin position="468"/>
        <end position="499"/>
    </location>
</feature>
<dbReference type="GO" id="GO:0016020">
    <property type="term" value="C:membrane"/>
    <property type="evidence" value="ECO:0007669"/>
    <property type="project" value="UniProtKB-SubCell"/>
</dbReference>
<dbReference type="EnsemblMetazoa" id="BGLB008006-RB">
    <property type="protein sequence ID" value="BGLB008006-PB"/>
    <property type="gene ID" value="BGLB008006"/>
</dbReference>
<feature type="transmembrane region" description="Helical" evidence="8">
    <location>
        <begin position="263"/>
        <end position="282"/>
    </location>
</feature>
<reference evidence="9" key="1">
    <citation type="submission" date="2020-05" db="UniProtKB">
        <authorList>
            <consortium name="EnsemblMetazoa"/>
        </authorList>
    </citation>
    <scope>IDENTIFICATION</scope>
    <source>
        <strain evidence="9">BB02</strain>
    </source>
</reference>
<sequence length="513" mass="59257">MAPVSPLYDGSRLLYIVTDKTGVPLDQVNFVTAQFSAILLGFILRAFLPHSAGKPVWRLLFCLIAGIGLLYFMIGWSMWIVLLQVAVCYLLLRYLTTGYMQLVVFFFAMGFMLVMYVLRNMKYYDDLCYDATYPLMITTQKITTLAFSISDWKLHQKGVKMQEERLKWSVREIPGFLEYFAFTLSFQGILAGPFCHYNTFRAFIEGNNKERLQESKLAVEYLDDPSTVMRAVVSKIAAVFMWIFITAVVQPKFPDSKNVDPEFIASHNMLTRLGYLYISLFFQRAKYYVSWILADAVYNASGLGYIGKDNDGKPLWTGMSNVFVWKIETATSLKVYLDNWNIMTSHWLRHVCYMRAPFLNTLLTFVLSALWHGLFIGYYVTFVSAAFFVQAGRKIRQNIRPLFQSSSAAKFVYEVITFLGTQLSLCFLVLSFVILHWEPTIRFHSSFYWCCHIIVGILVIVLPSKRPERDETKSQQPAKQEKQSQDSVKDQEEFPADGDFKLRKREVMSVQKS</sequence>
<dbReference type="InterPro" id="IPR004299">
    <property type="entry name" value="MBOAT_fam"/>
</dbReference>
<feature type="transmembrane region" description="Helical" evidence="8">
    <location>
        <begin position="369"/>
        <end position="390"/>
    </location>
</feature>
<dbReference type="GO" id="GO:0016746">
    <property type="term" value="F:acyltransferase activity"/>
    <property type="evidence" value="ECO:0007669"/>
    <property type="project" value="UniProtKB-KW"/>
</dbReference>
<evidence type="ECO:0000256" key="1">
    <source>
        <dbReference type="ARBA" id="ARBA00004141"/>
    </source>
</evidence>
<evidence type="ECO:0000313" key="10">
    <source>
        <dbReference type="Proteomes" id="UP000076420"/>
    </source>
</evidence>
<dbReference type="OrthoDB" id="286734at2759"/>
<dbReference type="Proteomes" id="UP000076420">
    <property type="component" value="Unassembled WGS sequence"/>
</dbReference>
<evidence type="ECO:0000256" key="7">
    <source>
        <dbReference type="SAM" id="MobiDB-lite"/>
    </source>
</evidence>
<dbReference type="RefSeq" id="XP_013082824.2">
    <property type="nucleotide sequence ID" value="XM_013227370.2"/>
</dbReference>
<feature type="transmembrane region" description="Helical" evidence="8">
    <location>
        <begin position="232"/>
        <end position="251"/>
    </location>
</feature>
<feature type="transmembrane region" description="Helical" evidence="8">
    <location>
        <begin position="446"/>
        <end position="464"/>
    </location>
</feature>
<feature type="transmembrane region" description="Helical" evidence="8">
    <location>
        <begin position="289"/>
        <end position="307"/>
    </location>
</feature>